<keyword evidence="3" id="KW-0012">Acyltransferase</keyword>
<dbReference type="InterPro" id="IPR050179">
    <property type="entry name" value="Trans_hexapeptide_repeat"/>
</dbReference>
<feature type="domain" description="PglD N-terminal" evidence="2">
    <location>
        <begin position="3"/>
        <end position="84"/>
    </location>
</feature>
<dbReference type="EC" id="2.3.1.-" evidence="3"/>
<dbReference type="InterPro" id="IPR018357">
    <property type="entry name" value="Hexapep_transf_CS"/>
</dbReference>
<sequence length="247" mass="26241">MKKIAVFGAGGFGREVHDMIEQINSANKQYDFIGFFDDGIEKGTIVNDYPVLGGVAELNQIESELCVAMAIGNPGIKRKIVEKIFNPKISFPTLVHPNVFIGNSKFNKIGEGCIICAGNIITVNIVIEDFVILNLSCTVGHDTIIGRFSSFMPTVNISGEINIGECVYVGTGAKIINQLNIGENSVIGSGAVVTTDLPANCTAVGVPAKVIKIRGQEKEITGGGGKHLLIKGYAFYSNYSPAISLAS</sequence>
<dbReference type="InterPro" id="IPR041561">
    <property type="entry name" value="PglD_N"/>
</dbReference>
<gene>
    <name evidence="3" type="primary">epsM_6</name>
    <name evidence="3" type="ORF">SDC9_39643</name>
</gene>
<evidence type="ECO:0000259" key="2">
    <source>
        <dbReference type="Pfam" id="PF17836"/>
    </source>
</evidence>
<dbReference type="CDD" id="cd03360">
    <property type="entry name" value="LbH_AT_putative"/>
    <property type="match status" value="1"/>
</dbReference>
<name>A0A644VQ71_9ZZZZ</name>
<dbReference type="InterPro" id="IPR011004">
    <property type="entry name" value="Trimer_LpxA-like_sf"/>
</dbReference>
<dbReference type="Gene3D" id="2.160.10.10">
    <property type="entry name" value="Hexapeptide repeat proteins"/>
    <property type="match status" value="1"/>
</dbReference>
<proteinExistence type="predicted"/>
<dbReference type="SUPFAM" id="SSF51161">
    <property type="entry name" value="Trimeric LpxA-like enzymes"/>
    <property type="match status" value="1"/>
</dbReference>
<organism evidence="3">
    <name type="scientific">bioreactor metagenome</name>
    <dbReference type="NCBI Taxonomy" id="1076179"/>
    <lineage>
        <taxon>unclassified sequences</taxon>
        <taxon>metagenomes</taxon>
        <taxon>ecological metagenomes</taxon>
    </lineage>
</organism>
<accession>A0A644VQ71</accession>
<dbReference type="GO" id="GO:0016746">
    <property type="term" value="F:acyltransferase activity"/>
    <property type="evidence" value="ECO:0007669"/>
    <property type="project" value="UniProtKB-KW"/>
</dbReference>
<dbReference type="AlphaFoldDB" id="A0A644VQ71"/>
<dbReference type="Gene3D" id="3.40.50.20">
    <property type="match status" value="1"/>
</dbReference>
<comment type="caution">
    <text evidence="3">The sequence shown here is derived from an EMBL/GenBank/DDBJ whole genome shotgun (WGS) entry which is preliminary data.</text>
</comment>
<evidence type="ECO:0000313" key="3">
    <source>
        <dbReference type="EMBL" id="MPL93511.1"/>
    </source>
</evidence>
<protein>
    <submittedName>
        <fullName evidence="3">Putative acetyltransferase EpsM</fullName>
        <ecNumber evidence="3">2.3.1.-</ecNumber>
    </submittedName>
</protein>
<keyword evidence="1 3" id="KW-0808">Transferase</keyword>
<dbReference type="PROSITE" id="PS00101">
    <property type="entry name" value="HEXAPEP_TRANSFERASES"/>
    <property type="match status" value="1"/>
</dbReference>
<dbReference type="EMBL" id="VSSQ01000394">
    <property type="protein sequence ID" value="MPL93511.1"/>
    <property type="molecule type" value="Genomic_DNA"/>
</dbReference>
<dbReference type="NCBIfam" id="TIGR03570">
    <property type="entry name" value="NeuD_NnaD"/>
    <property type="match status" value="1"/>
</dbReference>
<dbReference type="PANTHER" id="PTHR43300">
    <property type="entry name" value="ACETYLTRANSFERASE"/>
    <property type="match status" value="1"/>
</dbReference>
<reference evidence="3" key="1">
    <citation type="submission" date="2019-08" db="EMBL/GenBank/DDBJ databases">
        <authorList>
            <person name="Kucharzyk K."/>
            <person name="Murdoch R.W."/>
            <person name="Higgins S."/>
            <person name="Loffler F."/>
        </authorList>
    </citation>
    <scope>NUCLEOTIDE SEQUENCE</scope>
</reference>
<evidence type="ECO:0000256" key="1">
    <source>
        <dbReference type="ARBA" id="ARBA00022679"/>
    </source>
</evidence>
<dbReference type="Pfam" id="PF17836">
    <property type="entry name" value="PglD_N"/>
    <property type="match status" value="1"/>
</dbReference>
<dbReference type="InterPro" id="IPR020019">
    <property type="entry name" value="AcTrfase_PglD-like"/>
</dbReference>
<dbReference type="PANTHER" id="PTHR43300:SF7">
    <property type="entry name" value="UDP-N-ACETYLBACILLOSAMINE N-ACETYLTRANSFERASE"/>
    <property type="match status" value="1"/>
</dbReference>